<feature type="compositionally biased region" description="Low complexity" evidence="2">
    <location>
        <begin position="161"/>
        <end position="181"/>
    </location>
</feature>
<keyword evidence="1" id="KW-0175">Coiled coil</keyword>
<protein>
    <submittedName>
        <fullName evidence="3">Uncharacterized protein</fullName>
    </submittedName>
</protein>
<dbReference type="Proteomes" id="UP001244341">
    <property type="component" value="Chromosome 2b"/>
</dbReference>
<organism evidence="3 4">
    <name type="scientific">Tetradesmus obliquus</name>
    <name type="common">Green alga</name>
    <name type="synonym">Acutodesmus obliquus</name>
    <dbReference type="NCBI Taxonomy" id="3088"/>
    <lineage>
        <taxon>Eukaryota</taxon>
        <taxon>Viridiplantae</taxon>
        <taxon>Chlorophyta</taxon>
        <taxon>core chlorophytes</taxon>
        <taxon>Chlorophyceae</taxon>
        <taxon>CS clade</taxon>
        <taxon>Sphaeropleales</taxon>
        <taxon>Scenedesmaceae</taxon>
        <taxon>Tetradesmus</taxon>
    </lineage>
</organism>
<gene>
    <name evidence="3" type="ORF">OEZ85_010617</name>
</gene>
<dbReference type="EMBL" id="CP126209">
    <property type="protein sequence ID" value="WIA10425.1"/>
    <property type="molecule type" value="Genomic_DNA"/>
</dbReference>
<evidence type="ECO:0000256" key="1">
    <source>
        <dbReference type="SAM" id="Coils"/>
    </source>
</evidence>
<feature type="compositionally biased region" description="Low complexity" evidence="2">
    <location>
        <begin position="213"/>
        <end position="236"/>
    </location>
</feature>
<feature type="region of interest" description="Disordered" evidence="2">
    <location>
        <begin position="147"/>
        <end position="301"/>
    </location>
</feature>
<keyword evidence="4" id="KW-1185">Reference proteome</keyword>
<evidence type="ECO:0000313" key="3">
    <source>
        <dbReference type="EMBL" id="WIA10425.1"/>
    </source>
</evidence>
<reference evidence="3 4" key="1">
    <citation type="submission" date="2023-05" db="EMBL/GenBank/DDBJ databases">
        <title>A 100% complete, gapless, phased diploid assembly of the Scenedesmus obliquus UTEX 3031 genome.</title>
        <authorList>
            <person name="Biondi T.C."/>
            <person name="Hanschen E.R."/>
            <person name="Kwon T."/>
            <person name="Eng W."/>
            <person name="Kruse C.P.S."/>
            <person name="Koehler S.I."/>
            <person name="Kunde Y."/>
            <person name="Gleasner C.D."/>
            <person name="You Mak K.T."/>
            <person name="Polle J."/>
            <person name="Hovde B.T."/>
            <person name="Starkenburg S.R."/>
        </authorList>
    </citation>
    <scope>NUCLEOTIDE SEQUENCE [LARGE SCALE GENOMIC DNA]</scope>
    <source>
        <strain evidence="3 4">DOE0152z</strain>
    </source>
</reference>
<feature type="coiled-coil region" evidence="1">
    <location>
        <begin position="85"/>
        <end position="112"/>
    </location>
</feature>
<evidence type="ECO:0000256" key="2">
    <source>
        <dbReference type="SAM" id="MobiDB-lite"/>
    </source>
</evidence>
<sequence length="301" mass="32347">MADNASVALLMLDIASAKSTLTQLQQTFTAADVEHQRTRSQLQHLQDQKKEQDVHPLYTQLGSKGLTAVADKATAQQLQALHTENLQLKSVLKQEIEARQQLESQNAALLQLLRSHGLQDTLAAGQVGPASVSAQQNTMIETQEFAYSESSWSTLDDEEQSSSSGKQHSQQQQQQQQQHSSMPGDDAATPPRAAYTSRSASGSGSTGDGSGASAGSSPSSSSPGLPRRQQQQQQQQHHSEPWRHQRHAGVSQSLEGVLFGMGGRISGEVSQTFSPLKTAPAGQSFWSPGSPLTPIKQEGNF</sequence>
<name>A0ABY8TN39_TETOB</name>
<accession>A0ABY8TN39</accession>
<evidence type="ECO:0000313" key="4">
    <source>
        <dbReference type="Proteomes" id="UP001244341"/>
    </source>
</evidence>
<proteinExistence type="predicted"/>